<dbReference type="InterPro" id="IPR037171">
    <property type="entry name" value="NagB/RpiA_transferase-like"/>
</dbReference>
<feature type="domain" description="Nudix hydrolase" evidence="3">
    <location>
        <begin position="4"/>
        <end position="164"/>
    </location>
</feature>
<evidence type="ECO:0000256" key="1">
    <source>
        <dbReference type="ARBA" id="ARBA00007251"/>
    </source>
</evidence>
<dbReference type="Pfam" id="PF01008">
    <property type="entry name" value="IF-2B"/>
    <property type="match status" value="1"/>
</dbReference>
<dbReference type="InterPro" id="IPR000649">
    <property type="entry name" value="IF-2B-related"/>
</dbReference>
<sequence length="477" mass="53212">MPLKRRAVATCFIFKFPFNDPNQKPQVALFRRSGNVNTYRHKYAGISGSVEETDADPLDTAWRELGEETTLNKDSLRLFRKVNPFAFILKSGTDGGRGEAGIKIDWEHEGYEWFYPDAVNDSDSFEGVPRTLESFRRVWFNIDLGDAAGNTLDQGLIALQKDHESGARQLVSIALDTYIDVIRKIDISDKDRWWRNVRLAGWHLWKNGRESMGASILNNVLASLSTIDDKLSSSNSLDKGMIDNIIVALEKYARDRQATSSRTAASFQAFLEQHPSGDGPLRILTLSFSSTIASAITHVLGKVSQPVHIHVLESRPLFEGVRMAQEITAFANENKIMLDLKVHTDASVGIVARGIDIVLTGANLIDRTAAVSNKVGSLPTILTARYIAPQAKVVALSEKEKTGENDLQEVTQAWEELSTSLVQGPHCRVNVKNVYFEWVPSDQINYYINEDGVIDSMGISRYAEEVAKKADQYFTNL</sequence>
<protein>
    <recommendedName>
        <fullName evidence="3">Nudix hydrolase domain-containing protein</fullName>
    </recommendedName>
</protein>
<dbReference type="InterPro" id="IPR000086">
    <property type="entry name" value="NUDIX_hydrolase_dom"/>
</dbReference>
<proteinExistence type="inferred from homology"/>
<organism evidence="4 5">
    <name type="scientific">Fusarium venenatum</name>
    <dbReference type="NCBI Taxonomy" id="56646"/>
    <lineage>
        <taxon>Eukaryota</taxon>
        <taxon>Fungi</taxon>
        <taxon>Dikarya</taxon>
        <taxon>Ascomycota</taxon>
        <taxon>Pezizomycotina</taxon>
        <taxon>Sordariomycetes</taxon>
        <taxon>Hypocreomycetidae</taxon>
        <taxon>Hypocreales</taxon>
        <taxon>Nectriaceae</taxon>
        <taxon>Fusarium</taxon>
    </lineage>
</organism>
<dbReference type="SUPFAM" id="SSF55811">
    <property type="entry name" value="Nudix"/>
    <property type="match status" value="1"/>
</dbReference>
<dbReference type="InterPro" id="IPR042529">
    <property type="entry name" value="IF_2B-like_C"/>
</dbReference>
<dbReference type="Gene3D" id="3.90.79.10">
    <property type="entry name" value="Nucleoside Triphosphate Pyrophosphohydrolase"/>
    <property type="match status" value="1"/>
</dbReference>
<dbReference type="GO" id="GO:0046523">
    <property type="term" value="F:S-methyl-5-thioribose-1-phosphate isomerase activity"/>
    <property type="evidence" value="ECO:0007669"/>
    <property type="project" value="TreeGrafter"/>
</dbReference>
<dbReference type="STRING" id="56646.A0A2L2U118"/>
<dbReference type="GO" id="GO:0019509">
    <property type="term" value="P:L-methionine salvage from methylthioadenosine"/>
    <property type="evidence" value="ECO:0007669"/>
    <property type="project" value="TreeGrafter"/>
</dbReference>
<accession>A0A2L2U118</accession>
<dbReference type="InterPro" id="IPR015797">
    <property type="entry name" value="NUDIX_hydrolase-like_dom_sf"/>
</dbReference>
<evidence type="ECO:0000313" key="5">
    <source>
        <dbReference type="Proteomes" id="UP000245910"/>
    </source>
</evidence>
<dbReference type="Proteomes" id="UP000245910">
    <property type="component" value="Chromosome III"/>
</dbReference>
<name>A0A2L2U118_9HYPO</name>
<reference evidence="5" key="1">
    <citation type="submission" date="2014-10" db="EMBL/GenBank/DDBJ databases">
        <authorList>
            <person name="King R."/>
        </authorList>
    </citation>
    <scope>NUCLEOTIDE SEQUENCE [LARGE SCALE GENOMIC DNA]</scope>
    <source>
        <strain evidence="5">A3/5</strain>
    </source>
</reference>
<dbReference type="PANTHER" id="PTHR43475">
    <property type="entry name" value="METHYLTHIORIBOSE-1-PHOSPHATE ISOMERASE"/>
    <property type="match status" value="1"/>
</dbReference>
<dbReference type="EMBL" id="LN649231">
    <property type="protein sequence ID" value="CEI68800.1"/>
    <property type="molecule type" value="Genomic_DNA"/>
</dbReference>
<evidence type="ECO:0000259" key="3">
    <source>
        <dbReference type="PROSITE" id="PS51462"/>
    </source>
</evidence>
<dbReference type="AlphaFoldDB" id="A0A2L2U118"/>
<dbReference type="Gene3D" id="3.40.50.10470">
    <property type="entry name" value="Translation initiation factor eif-2b, domain 2"/>
    <property type="match status" value="1"/>
</dbReference>
<dbReference type="Pfam" id="PF00293">
    <property type="entry name" value="NUDIX"/>
    <property type="match status" value="1"/>
</dbReference>
<dbReference type="SUPFAM" id="SSF100950">
    <property type="entry name" value="NagB/RpiA/CoA transferase-like"/>
    <property type="match status" value="1"/>
</dbReference>
<evidence type="ECO:0000313" key="4">
    <source>
        <dbReference type="EMBL" id="CEI68800.1"/>
    </source>
</evidence>
<dbReference type="PANTHER" id="PTHR43475:SF3">
    <property type="entry name" value="TRANSLATION INITIATION FACTOR EIF-2B SUBUNIT FAMILY PROTEIN (AFU_ORTHOLOGUE AFUA_2G14290)"/>
    <property type="match status" value="1"/>
</dbReference>
<comment type="similarity">
    <text evidence="1 2">Belongs to the eIF-2B alpha/beta/delta subunits family.</text>
</comment>
<evidence type="ECO:0000256" key="2">
    <source>
        <dbReference type="RuleBase" id="RU003814"/>
    </source>
</evidence>
<dbReference type="PROSITE" id="PS51462">
    <property type="entry name" value="NUDIX"/>
    <property type="match status" value="1"/>
</dbReference>
<keyword evidence="5" id="KW-1185">Reference proteome</keyword>